<protein>
    <recommendedName>
        <fullName evidence="8">SSD domain-containing protein</fullName>
    </recommendedName>
</protein>
<evidence type="ECO:0000313" key="10">
    <source>
        <dbReference type="Proteomes" id="UP000283509"/>
    </source>
</evidence>
<evidence type="ECO:0000256" key="7">
    <source>
        <dbReference type="SAM" id="Phobius"/>
    </source>
</evidence>
<dbReference type="Proteomes" id="UP000283509">
    <property type="component" value="Unassembled WGS sequence"/>
</dbReference>
<keyword evidence="5 7" id="KW-0472">Membrane</keyword>
<dbReference type="PANTHER" id="PTHR10796:SF130">
    <property type="entry name" value="PATCHED DOMAIN-CONTAINING PROTEIN 3-LIKE PROTEIN"/>
    <property type="match status" value="1"/>
</dbReference>
<keyword evidence="10" id="KW-1185">Reference proteome</keyword>
<evidence type="ECO:0000256" key="1">
    <source>
        <dbReference type="ARBA" id="ARBA00004141"/>
    </source>
</evidence>
<evidence type="ECO:0000256" key="5">
    <source>
        <dbReference type="ARBA" id="ARBA00023136"/>
    </source>
</evidence>
<evidence type="ECO:0000256" key="3">
    <source>
        <dbReference type="ARBA" id="ARBA00022692"/>
    </source>
</evidence>
<dbReference type="InterPro" id="IPR000731">
    <property type="entry name" value="SSD"/>
</dbReference>
<dbReference type="AlphaFoldDB" id="A0A3R7NVI5"/>
<dbReference type="InterPro" id="IPR053958">
    <property type="entry name" value="HMGCR/SNAP/NPC1-like_SSD"/>
</dbReference>
<keyword evidence="4 7" id="KW-1133">Transmembrane helix</keyword>
<organism evidence="9 10">
    <name type="scientific">Penaeus vannamei</name>
    <name type="common">Whiteleg shrimp</name>
    <name type="synonym">Litopenaeus vannamei</name>
    <dbReference type="NCBI Taxonomy" id="6689"/>
    <lineage>
        <taxon>Eukaryota</taxon>
        <taxon>Metazoa</taxon>
        <taxon>Ecdysozoa</taxon>
        <taxon>Arthropoda</taxon>
        <taxon>Crustacea</taxon>
        <taxon>Multicrustacea</taxon>
        <taxon>Malacostraca</taxon>
        <taxon>Eumalacostraca</taxon>
        <taxon>Eucarida</taxon>
        <taxon>Decapoda</taxon>
        <taxon>Dendrobranchiata</taxon>
        <taxon>Penaeoidea</taxon>
        <taxon>Penaeidae</taxon>
        <taxon>Penaeus</taxon>
    </lineage>
</organism>
<dbReference type="InterPro" id="IPR051697">
    <property type="entry name" value="Patched_domain-protein"/>
</dbReference>
<feature type="transmembrane region" description="Helical" evidence="7">
    <location>
        <begin position="611"/>
        <end position="633"/>
    </location>
</feature>
<feature type="transmembrane region" description="Helical" evidence="7">
    <location>
        <begin position="537"/>
        <end position="557"/>
    </location>
</feature>
<feature type="domain" description="SSD" evidence="8">
    <location>
        <begin position="923"/>
        <end position="1041"/>
    </location>
</feature>
<name>A0A3R7NVI5_PENVA</name>
<feature type="domain" description="SSD" evidence="8">
    <location>
        <begin position="474"/>
        <end position="634"/>
    </location>
</feature>
<dbReference type="Pfam" id="PF12349">
    <property type="entry name" value="Sterol-sensing"/>
    <property type="match status" value="1"/>
</dbReference>
<dbReference type="Pfam" id="PF03176">
    <property type="entry name" value="MMPL"/>
    <property type="match status" value="1"/>
</dbReference>
<reference evidence="9 10" key="1">
    <citation type="submission" date="2018-04" db="EMBL/GenBank/DDBJ databases">
        <authorList>
            <person name="Zhang X."/>
            <person name="Yuan J."/>
            <person name="Li F."/>
            <person name="Xiang J."/>
        </authorList>
    </citation>
    <scope>NUCLEOTIDE SEQUENCE [LARGE SCALE GENOMIC DNA]</scope>
    <source>
        <tissue evidence="9">Muscle</tissue>
    </source>
</reference>
<feature type="transmembrane region" description="Helical" evidence="7">
    <location>
        <begin position="982"/>
        <end position="1007"/>
    </location>
</feature>
<dbReference type="GO" id="GO:0016020">
    <property type="term" value="C:membrane"/>
    <property type="evidence" value="ECO:0007669"/>
    <property type="project" value="UniProtKB-SubCell"/>
</dbReference>
<proteinExistence type="inferred from homology"/>
<dbReference type="PROSITE" id="PS50156">
    <property type="entry name" value="SSD"/>
    <property type="match status" value="2"/>
</dbReference>
<dbReference type="EMBL" id="QCYY01002748">
    <property type="protein sequence ID" value="ROT67848.1"/>
    <property type="molecule type" value="Genomic_DNA"/>
</dbReference>
<feature type="transmembrane region" description="Helical" evidence="7">
    <location>
        <begin position="505"/>
        <end position="531"/>
    </location>
</feature>
<evidence type="ECO:0000256" key="6">
    <source>
        <dbReference type="SAM" id="MobiDB-lite"/>
    </source>
</evidence>
<dbReference type="Gene3D" id="1.20.1640.10">
    <property type="entry name" value="Multidrug efflux transporter AcrB transmembrane domain"/>
    <property type="match status" value="2"/>
</dbReference>
<dbReference type="SUPFAM" id="SSF82866">
    <property type="entry name" value="Multidrug efflux transporter AcrB transmembrane domain"/>
    <property type="match status" value="2"/>
</dbReference>
<accession>A0A3R7NVI5</accession>
<evidence type="ECO:0000256" key="2">
    <source>
        <dbReference type="ARBA" id="ARBA00005585"/>
    </source>
</evidence>
<evidence type="ECO:0000313" key="9">
    <source>
        <dbReference type="EMBL" id="ROT67848.1"/>
    </source>
</evidence>
<feature type="transmembrane region" description="Helical" evidence="7">
    <location>
        <begin position="1019"/>
        <end position="1042"/>
    </location>
</feature>
<gene>
    <name evidence="9" type="ORF">C7M84_014055</name>
</gene>
<feature type="compositionally biased region" description="Polar residues" evidence="6">
    <location>
        <begin position="56"/>
        <end position="69"/>
    </location>
</feature>
<dbReference type="InterPro" id="IPR004869">
    <property type="entry name" value="MMPL_dom"/>
</dbReference>
<keyword evidence="3 7" id="KW-0812">Transmembrane</keyword>
<feature type="transmembrane region" description="Helical" evidence="7">
    <location>
        <begin position="475"/>
        <end position="493"/>
    </location>
</feature>
<dbReference type="OrthoDB" id="6510177at2759"/>
<dbReference type="PANTHER" id="PTHR10796">
    <property type="entry name" value="PATCHED-RELATED"/>
    <property type="match status" value="1"/>
</dbReference>
<comment type="similarity">
    <text evidence="2">Belongs to the patched family.</text>
</comment>
<reference evidence="9 10" key="2">
    <citation type="submission" date="2019-01" db="EMBL/GenBank/DDBJ databases">
        <title>The decoding of complex shrimp genome reveals the adaptation for benthos swimmer, frequently molting mechanism and breeding impact on genome.</title>
        <authorList>
            <person name="Sun Y."/>
            <person name="Gao Y."/>
            <person name="Yu Y."/>
        </authorList>
    </citation>
    <scope>NUCLEOTIDE SEQUENCE [LARGE SCALE GENOMIC DNA]</scope>
    <source>
        <tissue evidence="9">Muscle</tissue>
    </source>
</reference>
<feature type="region of interest" description="Disordered" evidence="6">
    <location>
        <begin position="43"/>
        <end position="72"/>
    </location>
</feature>
<feature type="transmembrane region" description="Helical" evidence="7">
    <location>
        <begin position="891"/>
        <end position="911"/>
    </location>
</feature>
<comment type="subcellular location">
    <subcellularLocation>
        <location evidence="1">Membrane</location>
        <topology evidence="1">Multi-pass membrane protein</topology>
    </subcellularLocation>
</comment>
<evidence type="ECO:0000259" key="8">
    <source>
        <dbReference type="PROSITE" id="PS50156"/>
    </source>
</evidence>
<comment type="caution">
    <text evidence="9">The sequence shown here is derived from an EMBL/GenBank/DDBJ whole genome shotgun (WGS) entry which is preliminary data.</text>
</comment>
<sequence length="1086" mass="119841">MYMDVFADWCYAGRPFLVDSPRYVAAPIISVDLVSKISPSAMCSTKEVSPEEESSDVTATPEGTEQTHPAMNGNAEDLSMQAYTNIHAEAIPQADAKRQFSAGSHDAREFACEVSCTMKTCVREKPSATAVDVGGDGMDAGGNGAPKKKRSALTRLSAYVTNGMEGAFERHGRRVAANAHTTAALCMVFSALCSLGSFYFVTELRPYSLWLPQDSEFIKVLNWQSKNFPNTYRRHVAFWEADNILTARAIQEMWRLHVRVADIAVGPNATSWDNLCARVPSLPTQVESLEEDYADYEYGVLTRRRRDNGHFLDYDMSLSMSREDYCATMDSLPKVCLETSLLEVWGLDEERILNLTDEQVLEDINSKQISEVFGYGVNFTKYLGSISYDEEGRVVSAGGAIHVWVTTVDHEAVDRGNIVVDQGNGELVDVNGFAWEDRWVKTVLNDSSRPKDIRAFAQSASSFGKVSDENIWGDVKWLVLGFSLMCMFVNMTLGRRNLVQQRPMLAFMGMVSVAQAIAVSYGLCSLMGIPYCPVNSILPILLIGLGVDDMFVIMAAWESVGRKKGVTTLTERAGVAMRHAGVAITVTSLTDVTAFAVGATTDLPALRSFCIYAAVGIFAVYILQSTFFLAWLVRDERRMEENKNGFFWCITHKDWKPWACSKRDLLGDVFKHGFCPFILSAPMRAIILLGTGALVASSIWSTMNLRKEFNAKWFIPKTSYLHETFEIAEKHFPDAGQAGYLYFANVSLPEDLPALNEMIKDLEDTEVIQSIDPWFSALDRYIAQKPELTNSTLDYALLQDTLSIFLQSSSGASYRRDFKVDGNLDCRAPAPPVTSFRISFMHLPTEGSQEESHALQAVKSVIESVPIKGFKAAWAQAYSVWETNEVVGHELWRNMILAAAVVGVVTLILLASFWSAMLVLACVAATVVGVSGTMAIWGLTVDTVSCIALVLAIGLSVDYAAHISHAFLAIRDVKDRKERARAALEGVGPAVLQGGFSTLLSFILLAGSSSHVFITFFKVFTAASVLGLYYGLVFLPVILSFVGPEPYADREDDDFVPTTQPQHDIAYTNDAFTPDPDTESKIVTQF</sequence>
<feature type="transmembrane region" description="Helical" evidence="7">
    <location>
        <begin position="578"/>
        <end position="599"/>
    </location>
</feature>
<evidence type="ECO:0000256" key="4">
    <source>
        <dbReference type="ARBA" id="ARBA00022989"/>
    </source>
</evidence>